<keyword evidence="2" id="KW-1185">Reference proteome</keyword>
<dbReference type="Gene3D" id="1.25.40.90">
    <property type="match status" value="1"/>
</dbReference>
<dbReference type="GO" id="GO:0016301">
    <property type="term" value="F:kinase activity"/>
    <property type="evidence" value="ECO:0007669"/>
    <property type="project" value="UniProtKB-KW"/>
</dbReference>
<keyword evidence="1" id="KW-0808">Transferase</keyword>
<sequence length="65" mass="7140">MGIDSTFRDAVDRATSPTLLEPDWAAILQVCDSIRQEDVSGKVAVSEIRKKIFDSNPHVAKNALI</sequence>
<evidence type="ECO:0000313" key="1">
    <source>
        <dbReference type="EMBL" id="CAB4003267.1"/>
    </source>
</evidence>
<dbReference type="EMBL" id="CACRXK020004582">
    <property type="protein sequence ID" value="CAB4003267.1"/>
    <property type="molecule type" value="Genomic_DNA"/>
</dbReference>
<name>A0A7D9ID50_PARCT</name>
<dbReference type="AlphaFoldDB" id="A0A7D9ID50"/>
<protein>
    <submittedName>
        <fullName evidence="1">Hepatocyte growth factor-regulated tyrosine kinase substrate-like isoform X1</fullName>
    </submittedName>
</protein>
<dbReference type="GO" id="GO:0005769">
    <property type="term" value="C:early endosome"/>
    <property type="evidence" value="ECO:0007669"/>
    <property type="project" value="TreeGrafter"/>
</dbReference>
<proteinExistence type="predicted"/>
<dbReference type="GO" id="GO:0032456">
    <property type="term" value="P:endocytic recycling"/>
    <property type="evidence" value="ECO:0007669"/>
    <property type="project" value="TreeGrafter"/>
</dbReference>
<dbReference type="InterPro" id="IPR002014">
    <property type="entry name" value="VHS_dom"/>
</dbReference>
<dbReference type="SUPFAM" id="SSF48464">
    <property type="entry name" value="ENTH/VHS domain"/>
    <property type="match status" value="1"/>
</dbReference>
<keyword evidence="1" id="KW-0418">Kinase</keyword>
<gene>
    <name evidence="1" type="ORF">PACLA_8A088837</name>
</gene>
<dbReference type="PANTHER" id="PTHR46275:SF1">
    <property type="entry name" value="HEPATOCYTE GROWTH FACTOR-REGULATED TYROSINE KINASE SUBSTRATE"/>
    <property type="match status" value="1"/>
</dbReference>
<dbReference type="PANTHER" id="PTHR46275">
    <property type="entry name" value="HEPATOCYTE GROWTH FACTOR-REGULATED TYROSINE KINASE SUBSTRATE"/>
    <property type="match status" value="1"/>
</dbReference>
<accession>A0A7D9ID50</accession>
<dbReference type="GO" id="GO:0031623">
    <property type="term" value="P:receptor internalization"/>
    <property type="evidence" value="ECO:0007669"/>
    <property type="project" value="TreeGrafter"/>
</dbReference>
<evidence type="ECO:0000313" key="2">
    <source>
        <dbReference type="Proteomes" id="UP001152795"/>
    </source>
</evidence>
<dbReference type="PROSITE" id="PS50179">
    <property type="entry name" value="VHS"/>
    <property type="match status" value="1"/>
</dbReference>
<organism evidence="1 2">
    <name type="scientific">Paramuricea clavata</name>
    <name type="common">Red gorgonian</name>
    <name type="synonym">Violescent sea-whip</name>
    <dbReference type="NCBI Taxonomy" id="317549"/>
    <lineage>
        <taxon>Eukaryota</taxon>
        <taxon>Metazoa</taxon>
        <taxon>Cnidaria</taxon>
        <taxon>Anthozoa</taxon>
        <taxon>Octocorallia</taxon>
        <taxon>Malacalcyonacea</taxon>
        <taxon>Plexauridae</taxon>
        <taxon>Paramuricea</taxon>
    </lineage>
</organism>
<dbReference type="Proteomes" id="UP001152795">
    <property type="component" value="Unassembled WGS sequence"/>
</dbReference>
<dbReference type="InterPro" id="IPR017073">
    <property type="entry name" value="HGS/VPS27"/>
</dbReference>
<dbReference type="GO" id="GO:0035091">
    <property type="term" value="F:phosphatidylinositol binding"/>
    <property type="evidence" value="ECO:0007669"/>
    <property type="project" value="InterPro"/>
</dbReference>
<dbReference type="OrthoDB" id="957735at2759"/>
<comment type="caution">
    <text evidence="1">The sequence shown here is derived from an EMBL/GenBank/DDBJ whole genome shotgun (WGS) entry which is preliminary data.</text>
</comment>
<dbReference type="InterPro" id="IPR008942">
    <property type="entry name" value="ENTH_VHS"/>
</dbReference>
<feature type="non-terminal residue" evidence="1">
    <location>
        <position position="65"/>
    </location>
</feature>
<dbReference type="GO" id="GO:0043130">
    <property type="term" value="F:ubiquitin binding"/>
    <property type="evidence" value="ECO:0007669"/>
    <property type="project" value="InterPro"/>
</dbReference>
<reference evidence="1" key="1">
    <citation type="submission" date="2020-04" db="EMBL/GenBank/DDBJ databases">
        <authorList>
            <person name="Alioto T."/>
            <person name="Alioto T."/>
            <person name="Gomez Garrido J."/>
        </authorList>
    </citation>
    <scope>NUCLEOTIDE SEQUENCE</scope>
    <source>
        <strain evidence="1">A484AB</strain>
    </source>
</reference>
<dbReference type="Pfam" id="PF00790">
    <property type="entry name" value="VHS"/>
    <property type="match status" value="1"/>
</dbReference>